<feature type="compositionally biased region" description="Low complexity" evidence="1">
    <location>
        <begin position="203"/>
        <end position="217"/>
    </location>
</feature>
<feature type="chain" id="PRO_5008399596" evidence="2">
    <location>
        <begin position="22"/>
        <end position="360"/>
    </location>
</feature>
<proteinExistence type="predicted"/>
<keyword evidence="2" id="KW-0732">Signal</keyword>
<feature type="region of interest" description="Disordered" evidence="1">
    <location>
        <begin position="319"/>
        <end position="341"/>
    </location>
</feature>
<dbReference type="Proteomes" id="UP000078200">
    <property type="component" value="Unassembled WGS sequence"/>
</dbReference>
<dbReference type="VEuPathDB" id="VectorBase:GAUT045718"/>
<evidence type="ECO:0000313" key="4">
    <source>
        <dbReference type="Proteomes" id="UP000078200"/>
    </source>
</evidence>
<dbReference type="EnsemblMetazoa" id="GAUT045718-RA">
    <property type="protein sequence ID" value="GAUT045718-PA"/>
    <property type="gene ID" value="GAUT045718"/>
</dbReference>
<organism evidence="3 4">
    <name type="scientific">Glossina austeni</name>
    <name type="common">Savannah tsetse fly</name>
    <dbReference type="NCBI Taxonomy" id="7395"/>
    <lineage>
        <taxon>Eukaryota</taxon>
        <taxon>Metazoa</taxon>
        <taxon>Ecdysozoa</taxon>
        <taxon>Arthropoda</taxon>
        <taxon>Hexapoda</taxon>
        <taxon>Insecta</taxon>
        <taxon>Pterygota</taxon>
        <taxon>Neoptera</taxon>
        <taxon>Endopterygota</taxon>
        <taxon>Diptera</taxon>
        <taxon>Brachycera</taxon>
        <taxon>Muscomorpha</taxon>
        <taxon>Hippoboscoidea</taxon>
        <taxon>Glossinidae</taxon>
        <taxon>Glossina</taxon>
    </lineage>
</organism>
<sequence length="360" mass="39893">MRNLVVYLLIFGLYAMQTVVGHMNSDPAPGRSPGPPMIIATQAELTNTAEDTQLAAAHYDDIKTNITAAIKTTKQPTHYHHQQKQYSNNANLPNASSLGKDLPSVEGTVHQADDDAINFRLAKSENNYMTVNDNVDIANVEVIDDDNNDSDENENENENEDEDATVSFVEDVEMTANIDYNATQDKLNHYVAEAEQKEENVFSTSTSTSRTVHSSPSMQSSACASQLSDFLNDVPVIDALDITDQANSTSIPQGLQIQLELLHDIFDTTTTNFGINCGLMYKAKRKISKCTYFDGNDTLSGRGGSTTVAVLEQCRSERKYKNKPHNTLKQSNTQNENKQNQLPIISCQFKHKHTHPRTSS</sequence>
<evidence type="ECO:0000256" key="1">
    <source>
        <dbReference type="SAM" id="MobiDB-lite"/>
    </source>
</evidence>
<feature type="region of interest" description="Disordered" evidence="1">
    <location>
        <begin position="144"/>
        <end position="163"/>
    </location>
</feature>
<evidence type="ECO:0000313" key="3">
    <source>
        <dbReference type="EnsemblMetazoa" id="GAUT045718-PA"/>
    </source>
</evidence>
<protein>
    <submittedName>
        <fullName evidence="3">Uncharacterized protein</fullName>
    </submittedName>
</protein>
<dbReference type="STRING" id="7395.A0A1A9VS27"/>
<name>A0A1A9VS27_GLOAU</name>
<feature type="signal peptide" evidence="2">
    <location>
        <begin position="1"/>
        <end position="21"/>
    </location>
</feature>
<accession>A0A1A9VS27</accession>
<reference evidence="3" key="1">
    <citation type="submission" date="2020-05" db="UniProtKB">
        <authorList>
            <consortium name="EnsemblMetazoa"/>
        </authorList>
    </citation>
    <scope>IDENTIFICATION</scope>
    <source>
        <strain evidence="3">TTRI</strain>
    </source>
</reference>
<evidence type="ECO:0000256" key="2">
    <source>
        <dbReference type="SAM" id="SignalP"/>
    </source>
</evidence>
<dbReference type="AlphaFoldDB" id="A0A1A9VS27"/>
<feature type="region of interest" description="Disordered" evidence="1">
    <location>
        <begin position="198"/>
        <end position="217"/>
    </location>
</feature>
<feature type="compositionally biased region" description="Polar residues" evidence="1">
    <location>
        <begin position="327"/>
        <end position="341"/>
    </location>
</feature>
<keyword evidence="4" id="KW-1185">Reference proteome</keyword>